<proteinExistence type="predicted"/>
<reference evidence="1 2" key="1">
    <citation type="journal article" date="2022" name="New Phytol.">
        <title>Ecological generalism drives hyperdiversity of secondary metabolite gene clusters in xylarialean endophytes.</title>
        <authorList>
            <person name="Franco M.E.E."/>
            <person name="Wisecaver J.H."/>
            <person name="Arnold A.E."/>
            <person name="Ju Y.M."/>
            <person name="Slot J.C."/>
            <person name="Ahrendt S."/>
            <person name="Moore L.P."/>
            <person name="Eastman K.E."/>
            <person name="Scott K."/>
            <person name="Konkel Z."/>
            <person name="Mondo S.J."/>
            <person name="Kuo A."/>
            <person name="Hayes R.D."/>
            <person name="Haridas S."/>
            <person name="Andreopoulos B."/>
            <person name="Riley R."/>
            <person name="LaButti K."/>
            <person name="Pangilinan J."/>
            <person name="Lipzen A."/>
            <person name="Amirebrahimi M."/>
            <person name="Yan J."/>
            <person name="Adam C."/>
            <person name="Keymanesh K."/>
            <person name="Ng V."/>
            <person name="Louie K."/>
            <person name="Northen T."/>
            <person name="Drula E."/>
            <person name="Henrissat B."/>
            <person name="Hsieh H.M."/>
            <person name="Youens-Clark K."/>
            <person name="Lutzoni F."/>
            <person name="Miadlikowska J."/>
            <person name="Eastwood D.C."/>
            <person name="Hamelin R.C."/>
            <person name="Grigoriev I.V."/>
            <person name="U'Ren J.M."/>
        </authorList>
    </citation>
    <scope>NUCLEOTIDE SEQUENCE [LARGE SCALE GENOMIC DNA]</scope>
    <source>
        <strain evidence="1 2">CBS 119005</strain>
    </source>
</reference>
<dbReference type="Proteomes" id="UP001497700">
    <property type="component" value="Unassembled WGS sequence"/>
</dbReference>
<sequence length="810" mass="91928">MVELGVSDTMTETLYHRLRALIPERETNHQQASLSRVYQDGISMEHRSSISHHIATPRSSGDTISRLSTDRTPFKAQGFADKESLAGWFPAINDDEKTSWRIRLSKRNRALLLQIALMTAVFITNLTLIIYVSSRYPSREGVGLIYAGDCDAVKTANRYLHLLINALSTGMLSASNYCIQLQASPTRADIDHVHQRGGWMDIGVPSLRNLRFIDRWRLVSCIVLALSSLPIHLLFNSAVFQSLASNDYTIAVVKDSFITGASWNLATAERNRWGDFSWNDSKVNPEQDYHGIILGMQNDTEHGLYEMKNVSDCYAFYDDYWAIQGNAVVLVKNETVQSDNDSLLLYVSVTPRWDNWGKNMWASSNGTGAFSATSPPPPVTTWLLGPPRYEVSHCLVQVPQATTNRCRLEYSTHISYTVIVLNFVKLFALFLVWQGRKTEERRRKARREELIAEEGNHQGHAMDLKEMTLSTLGDAIASFMREPDEMTKNMCLSTKYDVEIKIKAGSPSRKKKRERYIDPHPRVWEKKEHRWLSAPTWKQWFYLLLLYTVFLVTLSVVLKRFLDTGLRHRNIDPTFSYLQSLGFGAVSPLTYLVINLPRSDPVGLILNVLIINLPQLIFSFIYTLYGVVLTTFLVQREFSLLHTHAHRKPLRVSEPVGIQRSGYFISAPFRYGIPLMVFSALFHWLISQSFFLARITALMPDGVEDYGNSFSTLGYSPYAIIVTLIIGSVNIGFLLLIGCRKYDGTMRMVSTNSMAISAACHCPVGDREFGYQLPIQWGVVEIGEDGIGHCAFTTAPCHVIRRPQEHMLYQ</sequence>
<accession>A0ACB9YHA9</accession>
<evidence type="ECO:0000313" key="1">
    <source>
        <dbReference type="EMBL" id="KAI4858557.1"/>
    </source>
</evidence>
<comment type="caution">
    <text evidence="1">The sequence shown here is derived from an EMBL/GenBank/DDBJ whole genome shotgun (WGS) entry which is preliminary data.</text>
</comment>
<keyword evidence="2" id="KW-1185">Reference proteome</keyword>
<name>A0ACB9YHA9_9PEZI</name>
<protein>
    <submittedName>
        <fullName evidence="1">Uncharacterized protein</fullName>
    </submittedName>
</protein>
<dbReference type="EMBL" id="MU393728">
    <property type="protein sequence ID" value="KAI4858557.1"/>
    <property type="molecule type" value="Genomic_DNA"/>
</dbReference>
<organism evidence="1 2">
    <name type="scientific">Hypoxylon rubiginosum</name>
    <dbReference type="NCBI Taxonomy" id="110542"/>
    <lineage>
        <taxon>Eukaryota</taxon>
        <taxon>Fungi</taxon>
        <taxon>Dikarya</taxon>
        <taxon>Ascomycota</taxon>
        <taxon>Pezizomycotina</taxon>
        <taxon>Sordariomycetes</taxon>
        <taxon>Xylariomycetidae</taxon>
        <taxon>Xylariales</taxon>
        <taxon>Hypoxylaceae</taxon>
        <taxon>Hypoxylon</taxon>
    </lineage>
</organism>
<evidence type="ECO:0000313" key="2">
    <source>
        <dbReference type="Proteomes" id="UP001497700"/>
    </source>
</evidence>
<gene>
    <name evidence="1" type="ORF">F4820DRAFT_227199</name>
</gene>